<dbReference type="InterPro" id="IPR038232">
    <property type="entry name" value="PknH-like_Extracell_sf"/>
</dbReference>
<dbReference type="RefSeq" id="WP_285452789.1">
    <property type="nucleotide sequence ID" value="NZ_CP127173.1"/>
</dbReference>
<keyword evidence="3" id="KW-1185">Reference proteome</keyword>
<evidence type="ECO:0000313" key="2">
    <source>
        <dbReference type="EMBL" id="WIV55728.1"/>
    </source>
</evidence>
<protein>
    <submittedName>
        <fullName evidence="2">Sensor domain-containing protein</fullName>
    </submittedName>
</protein>
<organism evidence="2 3">
    <name type="scientific">Amycolatopsis nalaikhensis</name>
    <dbReference type="NCBI Taxonomy" id="715472"/>
    <lineage>
        <taxon>Bacteria</taxon>
        <taxon>Bacillati</taxon>
        <taxon>Actinomycetota</taxon>
        <taxon>Actinomycetes</taxon>
        <taxon>Pseudonocardiales</taxon>
        <taxon>Pseudonocardiaceae</taxon>
        <taxon>Amycolatopsis</taxon>
    </lineage>
</organism>
<dbReference type="Gene3D" id="3.40.1000.70">
    <property type="entry name" value="PknH-like extracellular domain"/>
    <property type="match status" value="1"/>
</dbReference>
<reference evidence="2 3" key="1">
    <citation type="submission" date="2023-06" db="EMBL/GenBank/DDBJ databases">
        <authorList>
            <person name="Oyuntsetseg B."/>
            <person name="Kim S.B."/>
        </authorList>
    </citation>
    <scope>NUCLEOTIDE SEQUENCE [LARGE SCALE GENOMIC DNA]</scope>
    <source>
        <strain evidence="2 3">2-2</strain>
    </source>
</reference>
<dbReference type="Pfam" id="PF14032">
    <property type="entry name" value="PknH_C"/>
    <property type="match status" value="1"/>
</dbReference>
<feature type="domain" description="PknH-like extracellular" evidence="1">
    <location>
        <begin position="1"/>
        <end position="174"/>
    </location>
</feature>
<evidence type="ECO:0000313" key="3">
    <source>
        <dbReference type="Proteomes" id="UP001227101"/>
    </source>
</evidence>
<dbReference type="EMBL" id="CP127173">
    <property type="protein sequence ID" value="WIV55728.1"/>
    <property type="molecule type" value="Genomic_DNA"/>
</dbReference>
<dbReference type="Proteomes" id="UP001227101">
    <property type="component" value="Chromosome"/>
</dbReference>
<accession>A0ABY8XJB1</accession>
<dbReference type="InterPro" id="IPR026954">
    <property type="entry name" value="PknH-like_Extracell"/>
</dbReference>
<gene>
    <name evidence="2" type="ORF">QP939_44125</name>
</gene>
<evidence type="ECO:0000259" key="1">
    <source>
        <dbReference type="Pfam" id="PF14032"/>
    </source>
</evidence>
<name>A0ABY8XJB1_9PSEU</name>
<sequence length="177" mass="18202">MLTAEETSVVLGTSLLAETSASEPPSALTAEPPACSVAVGPATQAVYGTAWTAFRSVAYQDSADVADHTVTQTVARYPEPSDAAAVFRVLTDGLANCPAAVRTDPLRGESTWAYEVAASGPESLAWSAIQDAGDGWACHRQARVKGTTVLQVSVCQAGDGAPLAAQLADRVASRVEP</sequence>
<proteinExistence type="predicted"/>